<feature type="transmembrane region" description="Helical" evidence="13">
    <location>
        <begin position="465"/>
        <end position="484"/>
    </location>
</feature>
<evidence type="ECO:0000256" key="3">
    <source>
        <dbReference type="ARBA" id="ARBA00022475"/>
    </source>
</evidence>
<keyword evidence="3" id="KW-1003">Cell membrane</keyword>
<feature type="coiled-coil region" evidence="12">
    <location>
        <begin position="758"/>
        <end position="785"/>
    </location>
</feature>
<feature type="domain" description="Ion transport" evidence="14">
    <location>
        <begin position="363"/>
        <end position="626"/>
    </location>
</feature>
<comment type="caution">
    <text evidence="15">The sequence shown here is derived from an EMBL/GenBank/DDBJ whole genome shotgun (WGS) entry which is preliminary data.</text>
</comment>
<reference evidence="15" key="1">
    <citation type="submission" date="2020-06" db="EMBL/GenBank/DDBJ databases">
        <authorList>
            <consortium name="Plant Systems Biology data submission"/>
        </authorList>
    </citation>
    <scope>NUCLEOTIDE SEQUENCE</scope>
    <source>
        <strain evidence="15">D6</strain>
    </source>
</reference>
<dbReference type="Pfam" id="PF12796">
    <property type="entry name" value="Ank_2"/>
    <property type="match status" value="1"/>
</dbReference>
<dbReference type="PANTHER" id="PTHR10582:SF2">
    <property type="entry name" value="INACTIVE"/>
    <property type="match status" value="1"/>
</dbReference>
<evidence type="ECO:0000256" key="11">
    <source>
        <dbReference type="ARBA" id="ARBA00023303"/>
    </source>
</evidence>
<sequence>MTEPYPDDVPYQDEGHYYDDGRPMLDEAQSQQSLGGSFMTGEDSVVPDIQMLNLHCARAFPPRNNTPEAKEEAAASWEPVREWLRTRSAEEVRAASEQRGDSAMTALHFACRNAPPTDVIDVFLSIAEDTVQWPDSFGWLPIHYACACGAETEVIKQLAEAFPESKTTVDRRGRTPLHFALGNSSKPVSPDVVVLLSSSGSAGYADDNGMLPLHYACAYGASEEALYVLTGAYPDAITTQDRRGRTPLHFALSNAGRRAAPSAVRLLVSFNRDIVNSRGGSSNPLRVLAEFAATIKDDHGQKESVHKCLEHLLNAEPEPTADFFTALQSLPDWLSEQAVVMEVVQTLLNEKISQRFPTAVLMWDFYVIVMVIVSYSFNVEESIERRSMCSEPRCAKIEGKTLLPLYLGGGYFLMREIIQLISLLSLKAFNVWIYDPANWLNLIFVFCVLFWTVHMQRGSASDDFFRVGCAFSVTVLWIKLLGYLKNVLIDFAVFVGGVFYVVNRLAAFLISLGIILIAFSQMFYTIFLESDTCLLQKQMTQDELESILRCEGEAPTEPFCNHWTSFLRVYTMLLGEVDENEFFYDNKAQGIALALFLIFMFLVVILLANVLIAIVTDSYKVIQDQRAAIVFWTNRLDFVAEMDAIANGPWKAKMKKSFGWEEEDSGGPGASDTANEVVFGKESWKRLMDLFEDELDDSVMSLEYFLYTLLRISVAVIIIPLWIFLGVITAGWLWPPQIREAVFTSSVFKHTNDSEREDELRKIQAKKLEQEVKELKDELLQELAMDRTQVVQMKSAVAERKIEIANEMKHVKRIVTMLFEQQSGFG</sequence>
<dbReference type="OrthoDB" id="39446at2759"/>
<evidence type="ECO:0000256" key="7">
    <source>
        <dbReference type="ARBA" id="ARBA00022837"/>
    </source>
</evidence>
<evidence type="ECO:0000256" key="13">
    <source>
        <dbReference type="SAM" id="Phobius"/>
    </source>
</evidence>
<evidence type="ECO:0000256" key="1">
    <source>
        <dbReference type="ARBA" id="ARBA00004651"/>
    </source>
</evidence>
<dbReference type="InterPro" id="IPR036770">
    <property type="entry name" value="Ankyrin_rpt-contain_sf"/>
</dbReference>
<keyword evidence="7" id="KW-0106">Calcium</keyword>
<dbReference type="InterPro" id="IPR024862">
    <property type="entry name" value="TRPV"/>
</dbReference>
<evidence type="ECO:0000256" key="6">
    <source>
        <dbReference type="ARBA" id="ARBA00022737"/>
    </source>
</evidence>
<keyword evidence="2" id="KW-0813">Transport</keyword>
<evidence type="ECO:0000256" key="2">
    <source>
        <dbReference type="ARBA" id="ARBA00022448"/>
    </source>
</evidence>
<keyword evidence="6" id="KW-0677">Repeat</keyword>
<dbReference type="EMBL" id="CAICTM010000087">
    <property type="protein sequence ID" value="CAB9500616.1"/>
    <property type="molecule type" value="Genomic_DNA"/>
</dbReference>
<feature type="transmembrane region" description="Helical" evidence="13">
    <location>
        <begin position="704"/>
        <end position="734"/>
    </location>
</feature>
<dbReference type="SMART" id="SM00248">
    <property type="entry name" value="ANK"/>
    <property type="match status" value="5"/>
</dbReference>
<accession>A0A9N8DEQ0</accession>
<keyword evidence="12" id="KW-0175">Coiled coil</keyword>
<keyword evidence="10 13" id="KW-0472">Membrane</keyword>
<keyword evidence="5 13" id="KW-0812">Transmembrane</keyword>
<dbReference type="AlphaFoldDB" id="A0A9N8DEQ0"/>
<dbReference type="Pfam" id="PF00520">
    <property type="entry name" value="Ion_trans"/>
    <property type="match status" value="1"/>
</dbReference>
<feature type="transmembrane region" description="Helical" evidence="13">
    <location>
        <begin position="591"/>
        <end position="615"/>
    </location>
</feature>
<evidence type="ECO:0000256" key="10">
    <source>
        <dbReference type="ARBA" id="ARBA00023136"/>
    </source>
</evidence>
<dbReference type="Pfam" id="PF13857">
    <property type="entry name" value="Ank_5"/>
    <property type="match status" value="1"/>
</dbReference>
<feature type="transmembrane region" description="Helical" evidence="13">
    <location>
        <begin position="360"/>
        <end position="378"/>
    </location>
</feature>
<evidence type="ECO:0000256" key="8">
    <source>
        <dbReference type="ARBA" id="ARBA00022989"/>
    </source>
</evidence>
<feature type="transmembrane region" description="Helical" evidence="13">
    <location>
        <begin position="436"/>
        <end position="453"/>
    </location>
</feature>
<evidence type="ECO:0000313" key="15">
    <source>
        <dbReference type="EMBL" id="CAB9500616.1"/>
    </source>
</evidence>
<dbReference type="GO" id="GO:0098703">
    <property type="term" value="P:calcium ion import across plasma membrane"/>
    <property type="evidence" value="ECO:0007669"/>
    <property type="project" value="TreeGrafter"/>
</dbReference>
<keyword evidence="11" id="KW-0407">Ion channel</keyword>
<dbReference type="PANTHER" id="PTHR10582">
    <property type="entry name" value="TRANSIENT RECEPTOR POTENTIAL ION CHANNEL PROTEIN"/>
    <property type="match status" value="1"/>
</dbReference>
<evidence type="ECO:0000313" key="16">
    <source>
        <dbReference type="Proteomes" id="UP001153069"/>
    </source>
</evidence>
<dbReference type="InterPro" id="IPR005821">
    <property type="entry name" value="Ion_trans_dom"/>
</dbReference>
<gene>
    <name evidence="15" type="ORF">SEMRO_88_G046360.1</name>
</gene>
<dbReference type="GO" id="GO:0005886">
    <property type="term" value="C:plasma membrane"/>
    <property type="evidence" value="ECO:0007669"/>
    <property type="project" value="UniProtKB-SubCell"/>
</dbReference>
<protein>
    <submittedName>
        <fullName evidence="15">Ankyrin Repeat</fullName>
    </submittedName>
</protein>
<keyword evidence="4" id="KW-0109">Calcium transport</keyword>
<dbReference type="InterPro" id="IPR002110">
    <property type="entry name" value="Ankyrin_rpt"/>
</dbReference>
<keyword evidence="16" id="KW-1185">Reference proteome</keyword>
<dbReference type="GO" id="GO:0005216">
    <property type="term" value="F:monoatomic ion channel activity"/>
    <property type="evidence" value="ECO:0007669"/>
    <property type="project" value="InterPro"/>
</dbReference>
<dbReference type="Proteomes" id="UP001153069">
    <property type="component" value="Unassembled WGS sequence"/>
</dbReference>
<organism evidence="15 16">
    <name type="scientific">Seminavis robusta</name>
    <dbReference type="NCBI Taxonomy" id="568900"/>
    <lineage>
        <taxon>Eukaryota</taxon>
        <taxon>Sar</taxon>
        <taxon>Stramenopiles</taxon>
        <taxon>Ochrophyta</taxon>
        <taxon>Bacillariophyta</taxon>
        <taxon>Bacillariophyceae</taxon>
        <taxon>Bacillariophycidae</taxon>
        <taxon>Naviculales</taxon>
        <taxon>Naviculaceae</taxon>
        <taxon>Seminavis</taxon>
    </lineage>
</organism>
<dbReference type="SUPFAM" id="SSF48403">
    <property type="entry name" value="Ankyrin repeat"/>
    <property type="match status" value="1"/>
</dbReference>
<evidence type="ECO:0000259" key="14">
    <source>
        <dbReference type="Pfam" id="PF00520"/>
    </source>
</evidence>
<name>A0A9N8DEQ0_9STRA</name>
<evidence type="ECO:0000256" key="12">
    <source>
        <dbReference type="SAM" id="Coils"/>
    </source>
</evidence>
<dbReference type="Gene3D" id="1.10.287.70">
    <property type="match status" value="1"/>
</dbReference>
<dbReference type="Gene3D" id="1.25.40.20">
    <property type="entry name" value="Ankyrin repeat-containing domain"/>
    <property type="match status" value="1"/>
</dbReference>
<feature type="transmembrane region" description="Helical" evidence="13">
    <location>
        <begin position="504"/>
        <end position="527"/>
    </location>
</feature>
<proteinExistence type="predicted"/>
<evidence type="ECO:0000256" key="5">
    <source>
        <dbReference type="ARBA" id="ARBA00022692"/>
    </source>
</evidence>
<keyword evidence="9" id="KW-0406">Ion transport</keyword>
<evidence type="ECO:0000256" key="9">
    <source>
        <dbReference type="ARBA" id="ARBA00023065"/>
    </source>
</evidence>
<evidence type="ECO:0000256" key="4">
    <source>
        <dbReference type="ARBA" id="ARBA00022568"/>
    </source>
</evidence>
<comment type="subcellular location">
    <subcellularLocation>
        <location evidence="1">Cell membrane</location>
        <topology evidence="1">Multi-pass membrane protein</topology>
    </subcellularLocation>
</comment>
<keyword evidence="8 13" id="KW-1133">Transmembrane helix</keyword>